<feature type="transmembrane region" description="Helical" evidence="1">
    <location>
        <begin position="98"/>
        <end position="117"/>
    </location>
</feature>
<keyword evidence="1" id="KW-0472">Membrane</keyword>
<feature type="transmembrane region" description="Helical" evidence="1">
    <location>
        <begin position="41"/>
        <end position="59"/>
    </location>
</feature>
<comment type="subcellular location">
    <subcellularLocation>
        <location evidence="1">Mitochondrion membrane</location>
        <topology evidence="1">Multi-pass membrane protein</topology>
    </subcellularLocation>
</comment>
<protein>
    <recommendedName>
        <fullName evidence="1">NADH-ubiquinone oxidoreductase chain 6</fullName>
        <ecNumber evidence="1">7.1.1.2</ecNumber>
    </recommendedName>
</protein>
<evidence type="ECO:0000256" key="1">
    <source>
        <dbReference type="RuleBase" id="RU004430"/>
    </source>
</evidence>
<proteinExistence type="inferred from homology"/>
<keyword evidence="1" id="KW-1133">Transmembrane helix</keyword>
<keyword evidence="1" id="KW-0679">Respiratory chain</keyword>
<dbReference type="InterPro" id="IPR042106">
    <property type="entry name" value="Nuo/plastoQ_OxRdtase_6_NuoJ"/>
</dbReference>
<keyword evidence="1" id="KW-0520">NAD</keyword>
<keyword evidence="1" id="KW-0813">Transport</keyword>
<feature type="transmembrane region" description="Helical" evidence="1">
    <location>
        <begin position="176"/>
        <end position="199"/>
    </location>
</feature>
<dbReference type="GO" id="GO:0008137">
    <property type="term" value="F:NADH dehydrogenase (ubiquinone) activity"/>
    <property type="evidence" value="ECO:0007669"/>
    <property type="project" value="UniProtKB-UniRule"/>
</dbReference>
<evidence type="ECO:0000313" key="2">
    <source>
        <dbReference type="EMBL" id="AUO29166.1"/>
    </source>
</evidence>
<geneLocation type="mitochondrion" evidence="2"/>
<comment type="catalytic activity">
    <reaction evidence="1">
        <text>a ubiquinone + NADH + 5 H(+)(in) = a ubiquinol + NAD(+) + 4 H(+)(out)</text>
        <dbReference type="Rhea" id="RHEA:29091"/>
        <dbReference type="Rhea" id="RHEA-COMP:9565"/>
        <dbReference type="Rhea" id="RHEA-COMP:9566"/>
        <dbReference type="ChEBI" id="CHEBI:15378"/>
        <dbReference type="ChEBI" id="CHEBI:16389"/>
        <dbReference type="ChEBI" id="CHEBI:17976"/>
        <dbReference type="ChEBI" id="CHEBI:57540"/>
        <dbReference type="ChEBI" id="CHEBI:57945"/>
        <dbReference type="EC" id="7.1.1.2"/>
    </reaction>
</comment>
<dbReference type="EC" id="7.1.1.2" evidence="1"/>
<keyword evidence="1" id="KW-0812">Transmembrane</keyword>
<keyword evidence="1" id="KW-1278">Translocase</keyword>
<dbReference type="InterPro" id="IPR001457">
    <property type="entry name" value="NADH_UbQ/plastoQ_OxRdtase_su6"/>
</dbReference>
<feature type="transmembrane region" description="Helical" evidence="1">
    <location>
        <begin position="13"/>
        <end position="34"/>
    </location>
</feature>
<comment type="function">
    <text evidence="1">Core subunit of the mitochondrial membrane respiratory chain NADH dehydrogenase (Complex I) which catalyzes electron transfer from NADH through the respiratory chain, using ubiquinone as an electron acceptor. Essential for the catalytic activity and assembly of complex I.</text>
</comment>
<keyword evidence="1 2" id="KW-0496">Mitochondrion</keyword>
<keyword evidence="1" id="KW-0249">Electron transport</keyword>
<keyword evidence="1" id="KW-0830">Ubiquinone</keyword>
<feature type="transmembrane region" description="Helical" evidence="1">
    <location>
        <begin position="65"/>
        <end position="86"/>
    </location>
</feature>
<dbReference type="AlphaFoldDB" id="A0A2I6SRY3"/>
<dbReference type="EMBL" id="MF496657">
    <property type="protein sequence ID" value="AUO29166.1"/>
    <property type="molecule type" value="Genomic_DNA"/>
</dbReference>
<dbReference type="PANTHER" id="PTHR33269:SF17">
    <property type="entry name" value="NADH-UBIQUINONE OXIDOREDUCTASE CHAIN 6"/>
    <property type="match status" value="1"/>
</dbReference>
<sequence length="217" mass="25667">MTSLIFYNYFNELYYSILCLIGLLMIIMGLLIVYTKSSVHSILYLMIIFLYMTEITLILKMEFLALIFIIIYIGAVCVLMLFHIKLIKTFMIKSETNLYENNLFVPFFLFFFFYQIIQLTNVSNILLNTTNNTLLNKNINIYFFQYLNLNSFVKWIDYIDSIHSVQIIAILLYNVYFINIIYGSFILLIAMIGSILIVLNKYDINKKKLKKQIINIS</sequence>
<dbReference type="Pfam" id="PF00499">
    <property type="entry name" value="Oxidored_q3"/>
    <property type="match status" value="1"/>
</dbReference>
<organism evidence="2">
    <name type="scientific">Vannella simplex</name>
    <dbReference type="NCBI Taxonomy" id="197532"/>
    <lineage>
        <taxon>Eukaryota</taxon>
        <taxon>Amoebozoa</taxon>
        <taxon>Discosea</taxon>
        <taxon>Flabellinia</taxon>
        <taxon>Vannellidae</taxon>
        <taxon>Vannella</taxon>
    </lineage>
</organism>
<gene>
    <name evidence="2" type="primary">nad6</name>
</gene>
<name>A0A2I6SRY3_9EUKA</name>
<dbReference type="Gene3D" id="1.20.120.1200">
    <property type="entry name" value="NADH-ubiquinone/plastoquinone oxidoreductase chain 6, subunit NuoJ"/>
    <property type="match status" value="1"/>
</dbReference>
<comment type="similarity">
    <text evidence="1">Belongs to the complex I subunit 6 family.</text>
</comment>
<reference evidence="2" key="1">
    <citation type="submission" date="2017-07" db="EMBL/GenBank/DDBJ databases">
        <title>The complete mitochondrial genome of Vannella simplex (Amoebozoa, Discosea, Vannellida).</title>
        <authorList>
            <person name="Bondarenko N."/>
            <person name="Nassonova E."/>
            <person name="Mijanovic O."/>
            <person name="Glotova A."/>
            <person name="Kamyshatskaya O."/>
            <person name="Kudryavtsev A."/>
            <person name="Masharsky A."/>
            <person name="Polev D."/>
            <person name="Smirnov A."/>
        </authorList>
    </citation>
    <scope>NUCLEOTIDE SEQUENCE</scope>
</reference>
<dbReference type="GO" id="GO:0031966">
    <property type="term" value="C:mitochondrial membrane"/>
    <property type="evidence" value="ECO:0007669"/>
    <property type="project" value="UniProtKB-SubCell"/>
</dbReference>
<accession>A0A2I6SRY3</accession>
<dbReference type="PANTHER" id="PTHR33269">
    <property type="entry name" value="NADH-UBIQUINONE OXIDOREDUCTASE CHAIN 6"/>
    <property type="match status" value="1"/>
</dbReference>